<sequence>MQYISCKQGGCPVKRNEVREMIDCWPQGEKTRIEREVAEAYQQYIRRQLQHNAPQQRLAIVEAMLRVVETGEP</sequence>
<dbReference type="EMBL" id="FMHG01000001">
    <property type="protein sequence ID" value="SCJ49540.1"/>
    <property type="molecule type" value="Genomic_DNA"/>
</dbReference>
<evidence type="ECO:0000313" key="1">
    <source>
        <dbReference type="EMBL" id="SCJ49540.1"/>
    </source>
</evidence>
<accession>A0A1C6GWB2</accession>
<reference evidence="1" key="1">
    <citation type="submission" date="2015-09" db="EMBL/GenBank/DDBJ databases">
        <authorList>
            <consortium name="Pathogen Informatics"/>
        </authorList>
    </citation>
    <scope>NUCLEOTIDE SEQUENCE</scope>
    <source>
        <strain evidence="1">2789STDY5834896</strain>
    </source>
</reference>
<name>A0A1C6GWB2_9FIRM</name>
<organism evidence="1">
    <name type="scientific">uncultured Anaerotruncus sp</name>
    <dbReference type="NCBI Taxonomy" id="905011"/>
    <lineage>
        <taxon>Bacteria</taxon>
        <taxon>Bacillati</taxon>
        <taxon>Bacillota</taxon>
        <taxon>Clostridia</taxon>
        <taxon>Eubacteriales</taxon>
        <taxon>Oscillospiraceae</taxon>
        <taxon>Anaerotruncus</taxon>
        <taxon>environmental samples</taxon>
    </lineage>
</organism>
<proteinExistence type="predicted"/>
<gene>
    <name evidence="1" type="ORF">SAMEA3545359_00569</name>
</gene>
<dbReference type="AlphaFoldDB" id="A0A1C6GWB2"/>
<protein>
    <submittedName>
        <fullName evidence="1">Uncharacterized protein</fullName>
    </submittedName>
</protein>